<dbReference type="RefSeq" id="WP_161887187.1">
    <property type="nucleotide sequence ID" value="NZ_CP017146.1"/>
</dbReference>
<keyword evidence="2" id="KW-1185">Reference proteome</keyword>
<evidence type="ECO:0000313" key="2">
    <source>
        <dbReference type="Proteomes" id="UP000464507"/>
    </source>
</evidence>
<dbReference type="AlphaFoldDB" id="A0A7L5AL30"/>
<organism evidence="1 2">
    <name type="scientific">Marisediminicola antarctica</name>
    <dbReference type="NCBI Taxonomy" id="674079"/>
    <lineage>
        <taxon>Bacteria</taxon>
        <taxon>Bacillati</taxon>
        <taxon>Actinomycetota</taxon>
        <taxon>Actinomycetes</taxon>
        <taxon>Micrococcales</taxon>
        <taxon>Microbacteriaceae</taxon>
        <taxon>Marisediminicola</taxon>
    </lineage>
</organism>
<proteinExistence type="predicted"/>
<evidence type="ECO:0000313" key="1">
    <source>
        <dbReference type="EMBL" id="QHO70796.1"/>
    </source>
</evidence>
<protein>
    <submittedName>
        <fullName evidence="1">Uncharacterized protein</fullName>
    </submittedName>
</protein>
<sequence length="200" mass="22449">MRWDDLFDDLEGQLEHEISAEEVDLRAEEERLRLGRLSLRDRIIAIRGSEPKHSPWSIRLRLSSGRYIDVRPDTVGRDWFSADLLGDGIRGAQCIVPLGAISGILLTHSQVAQSLAGPDREQPERGLSGRLTLGFVLRDLCRRRASVELDLLDETVAGTIDRVGRDHLDLAVHEPGSARRESAVSQYRLIPFVQLSLVRV</sequence>
<reference evidence="1 2" key="1">
    <citation type="submission" date="2016-09" db="EMBL/GenBank/DDBJ databases">
        <title>Complete genome sequence of microbes from the polar regions.</title>
        <authorList>
            <person name="Liao L."/>
            <person name="Chen B."/>
        </authorList>
    </citation>
    <scope>NUCLEOTIDE SEQUENCE [LARGE SCALE GENOMIC DNA]</scope>
    <source>
        <strain evidence="1 2">ZS314</strain>
    </source>
</reference>
<dbReference type="EMBL" id="CP017146">
    <property type="protein sequence ID" value="QHO70796.1"/>
    <property type="molecule type" value="Genomic_DNA"/>
</dbReference>
<gene>
    <name evidence="1" type="ORF">BHD05_15215</name>
</gene>
<dbReference type="KEGG" id="mant:BHD05_15215"/>
<dbReference type="OrthoDB" id="3827359at2"/>
<name>A0A7L5AL30_9MICO</name>
<accession>A0A7L5AL30</accession>
<dbReference type="Proteomes" id="UP000464507">
    <property type="component" value="Chromosome"/>
</dbReference>